<dbReference type="AlphaFoldDB" id="A0A369XTZ8"/>
<organism evidence="2 3">
    <name type="scientific">Candidatus Accumulibacter meliphilus</name>
    <dbReference type="NCBI Taxonomy" id="2211374"/>
    <lineage>
        <taxon>Bacteria</taxon>
        <taxon>Pseudomonadati</taxon>
        <taxon>Pseudomonadota</taxon>
        <taxon>Betaproteobacteria</taxon>
        <taxon>Candidatus Accumulibacter</taxon>
    </lineage>
</organism>
<dbReference type="EMBL" id="QPGA01000004">
    <property type="protein sequence ID" value="RDE51869.1"/>
    <property type="molecule type" value="Genomic_DNA"/>
</dbReference>
<name>A0A369XTZ8_9PROT</name>
<evidence type="ECO:0000313" key="3">
    <source>
        <dbReference type="Proteomes" id="UP000253831"/>
    </source>
</evidence>
<protein>
    <submittedName>
        <fullName evidence="2">DUF3301 domain-containing protein</fullName>
    </submittedName>
</protein>
<proteinExistence type="predicted"/>
<feature type="region of interest" description="Disordered" evidence="1">
    <location>
        <begin position="104"/>
        <end position="128"/>
    </location>
</feature>
<dbReference type="Proteomes" id="UP000253831">
    <property type="component" value="Unassembled WGS sequence"/>
</dbReference>
<gene>
    <name evidence="2" type="ORF">DVS81_04405</name>
</gene>
<dbReference type="InterPro" id="IPR021732">
    <property type="entry name" value="DUF3301"/>
</dbReference>
<sequence length="128" mass="14211">MPWAEVLSLLAMLAGGALWFDSFQSREAGMRAVRAACAAEDLLLLDDTVALASLRPGRDDEGRLRLCRVYRFEFSDTGNNRRDGRVTLLGSELVTLHLPHSNRSRLRSVGTAETVDGEQNRPFPRLPS</sequence>
<accession>A0A369XTZ8</accession>
<evidence type="ECO:0000256" key="1">
    <source>
        <dbReference type="SAM" id="MobiDB-lite"/>
    </source>
</evidence>
<comment type="caution">
    <text evidence="2">The sequence shown here is derived from an EMBL/GenBank/DDBJ whole genome shotgun (WGS) entry which is preliminary data.</text>
</comment>
<reference evidence="2 3" key="1">
    <citation type="submission" date="2018-05" db="EMBL/GenBank/DDBJ databases">
        <title>Integrated omic analyses show evidence that a Ca. Accumulibacter phosphatis strain performs denitrification under micro-aerobic conditions.</title>
        <authorList>
            <person name="Camejo P.Y."/>
            <person name="Katherine M.D."/>
            <person name="Daniel N.R."/>
        </authorList>
    </citation>
    <scope>NUCLEOTIDE SEQUENCE [LARGE SCALE GENOMIC DNA]</scope>
    <source>
        <strain evidence="2">UW-LDO-IC</strain>
    </source>
</reference>
<evidence type="ECO:0000313" key="2">
    <source>
        <dbReference type="EMBL" id="RDE51869.1"/>
    </source>
</evidence>
<dbReference type="Pfam" id="PF11743">
    <property type="entry name" value="DUF3301"/>
    <property type="match status" value="1"/>
</dbReference>